<dbReference type="AlphaFoldDB" id="A0A368V5K3"/>
<evidence type="ECO:0000313" key="2">
    <source>
        <dbReference type="EMBL" id="RCW36349.1"/>
    </source>
</evidence>
<gene>
    <name evidence="2" type="ORF">DET51_103140</name>
    <name evidence="1" type="ORF">DET64_103140</name>
</gene>
<dbReference type="EMBL" id="QPJB01000003">
    <property type="protein sequence ID" value="RCW36349.1"/>
    <property type="molecule type" value="Genomic_DNA"/>
</dbReference>
<dbReference type="Proteomes" id="UP000253065">
    <property type="component" value="Unassembled WGS sequence"/>
</dbReference>
<dbReference type="EMBL" id="QNSA01000003">
    <property type="protein sequence ID" value="RBP75540.1"/>
    <property type="molecule type" value="Genomic_DNA"/>
</dbReference>
<keyword evidence="4" id="KW-1185">Reference proteome</keyword>
<dbReference type="Proteomes" id="UP000252795">
    <property type="component" value="Unassembled WGS sequence"/>
</dbReference>
<evidence type="ECO:0008006" key="5">
    <source>
        <dbReference type="Google" id="ProtNLM"/>
    </source>
</evidence>
<sequence length="220" mass="24835">MSQQTTVLKRMIDVTISLATASRYHEKLNRIRLQKFIYLLDIVAYMYDVLPPAKNHVSYNNGPYDAAIQNAVDSLAFRGLIKISDVENSSSGKISCQYSLTEVGKKWAITLAEKKELRLRFDAANAVGKKVNKLGWWRLKDLVYAEPTYIQKRYSGFGLQIDTTDGTQNSAALLIGMFNAALEERSTNCVLNRELATELFFRYLDNFDSSQGQARNGVSI</sequence>
<protein>
    <recommendedName>
        <fullName evidence="5">DUF4065 domain-containing protein</fullName>
    </recommendedName>
</protein>
<dbReference type="RefSeq" id="WP_113879360.1">
    <property type="nucleotide sequence ID" value="NZ_QNSA01000003.1"/>
</dbReference>
<evidence type="ECO:0000313" key="1">
    <source>
        <dbReference type="EMBL" id="RBP75540.1"/>
    </source>
</evidence>
<proteinExistence type="predicted"/>
<accession>A0A368V5K3</accession>
<evidence type="ECO:0000313" key="3">
    <source>
        <dbReference type="Proteomes" id="UP000252795"/>
    </source>
</evidence>
<reference evidence="2 3" key="1">
    <citation type="submission" date="2018-07" db="EMBL/GenBank/DDBJ databases">
        <title>Freshwater and sediment microbial communities from various areas in North America, analyzing microbe dynamics in response to fracking.</title>
        <authorList>
            <person name="Lamendella R."/>
        </authorList>
    </citation>
    <scope>NUCLEOTIDE SEQUENCE [LARGE SCALE GENOMIC DNA]</scope>
    <source>
        <strain evidence="2 3">114E</strain>
        <strain evidence="1 4">114E_o</strain>
    </source>
</reference>
<name>A0A368V5K3_MARNT</name>
<organism evidence="2 3">
    <name type="scientific">Marinobacter nauticus</name>
    <name type="common">Marinobacter hydrocarbonoclasticus</name>
    <name type="synonym">Marinobacter aquaeolei</name>
    <dbReference type="NCBI Taxonomy" id="2743"/>
    <lineage>
        <taxon>Bacteria</taxon>
        <taxon>Pseudomonadati</taxon>
        <taxon>Pseudomonadota</taxon>
        <taxon>Gammaproteobacteria</taxon>
        <taxon>Pseudomonadales</taxon>
        <taxon>Marinobacteraceae</taxon>
        <taxon>Marinobacter</taxon>
    </lineage>
</organism>
<comment type="caution">
    <text evidence="2">The sequence shown here is derived from an EMBL/GenBank/DDBJ whole genome shotgun (WGS) entry which is preliminary data.</text>
</comment>
<evidence type="ECO:0000313" key="4">
    <source>
        <dbReference type="Proteomes" id="UP000253065"/>
    </source>
</evidence>